<proteinExistence type="predicted"/>
<dbReference type="AlphaFoldDB" id="A0A0D0C6Q9"/>
<reference evidence="1 2" key="1">
    <citation type="submission" date="2014-04" db="EMBL/GenBank/DDBJ databases">
        <authorList>
            <consortium name="DOE Joint Genome Institute"/>
            <person name="Kuo A."/>
            <person name="Kohler A."/>
            <person name="Jargeat P."/>
            <person name="Nagy L.G."/>
            <person name="Floudas D."/>
            <person name="Copeland A."/>
            <person name="Barry K.W."/>
            <person name="Cichocki N."/>
            <person name="Veneault-Fourrey C."/>
            <person name="LaButti K."/>
            <person name="Lindquist E.A."/>
            <person name="Lipzen A."/>
            <person name="Lundell T."/>
            <person name="Morin E."/>
            <person name="Murat C."/>
            <person name="Sun H."/>
            <person name="Tunlid A."/>
            <person name="Henrissat B."/>
            <person name="Grigoriev I.V."/>
            <person name="Hibbett D.S."/>
            <person name="Martin F."/>
            <person name="Nordberg H.P."/>
            <person name="Cantor M.N."/>
            <person name="Hua S.X."/>
        </authorList>
    </citation>
    <scope>NUCLEOTIDE SEQUENCE [LARGE SCALE GENOMIC DNA]</scope>
    <source>
        <strain evidence="1 2">Ve08.2h10</strain>
    </source>
</reference>
<accession>A0A0D0C6Q9</accession>
<evidence type="ECO:0000313" key="2">
    <source>
        <dbReference type="Proteomes" id="UP000054538"/>
    </source>
</evidence>
<dbReference type="InParanoid" id="A0A0D0C6Q9"/>
<dbReference type="Proteomes" id="UP000054538">
    <property type="component" value="Unassembled WGS sequence"/>
</dbReference>
<evidence type="ECO:0000313" key="1">
    <source>
        <dbReference type="EMBL" id="KIK78772.1"/>
    </source>
</evidence>
<protein>
    <submittedName>
        <fullName evidence="1">Uncharacterized protein</fullName>
    </submittedName>
</protein>
<keyword evidence="2" id="KW-1185">Reference proteome</keyword>
<gene>
    <name evidence="1" type="ORF">PAXRUDRAFT_16692</name>
</gene>
<name>A0A0D0C6Q9_9AGAM</name>
<dbReference type="HOGENOM" id="CLU_2574555_0_0_1"/>
<dbReference type="OrthoDB" id="3366231at2759"/>
<sequence length="81" mass="9338">MKEDVYPEYARPDSGCSIQKGQNMFTNKDVVPHSKQLIVKFDCHINLETQGHDEVKAFLDGHYISSVKAAWHLFEFGMHLE</sequence>
<dbReference type="EMBL" id="KN826480">
    <property type="protein sequence ID" value="KIK78772.1"/>
    <property type="molecule type" value="Genomic_DNA"/>
</dbReference>
<dbReference type="STRING" id="930991.A0A0D0C6Q9"/>
<reference evidence="2" key="2">
    <citation type="submission" date="2015-01" db="EMBL/GenBank/DDBJ databases">
        <title>Evolutionary Origins and Diversification of the Mycorrhizal Mutualists.</title>
        <authorList>
            <consortium name="DOE Joint Genome Institute"/>
            <consortium name="Mycorrhizal Genomics Consortium"/>
            <person name="Kohler A."/>
            <person name="Kuo A."/>
            <person name="Nagy L.G."/>
            <person name="Floudas D."/>
            <person name="Copeland A."/>
            <person name="Barry K.W."/>
            <person name="Cichocki N."/>
            <person name="Veneault-Fourrey C."/>
            <person name="LaButti K."/>
            <person name="Lindquist E.A."/>
            <person name="Lipzen A."/>
            <person name="Lundell T."/>
            <person name="Morin E."/>
            <person name="Murat C."/>
            <person name="Riley R."/>
            <person name="Ohm R."/>
            <person name="Sun H."/>
            <person name="Tunlid A."/>
            <person name="Henrissat B."/>
            <person name="Grigoriev I.V."/>
            <person name="Hibbett D.S."/>
            <person name="Martin F."/>
        </authorList>
    </citation>
    <scope>NUCLEOTIDE SEQUENCE [LARGE SCALE GENOMIC DNA]</scope>
    <source>
        <strain evidence="2">Ve08.2h10</strain>
    </source>
</reference>
<organism evidence="1 2">
    <name type="scientific">Paxillus rubicundulus Ve08.2h10</name>
    <dbReference type="NCBI Taxonomy" id="930991"/>
    <lineage>
        <taxon>Eukaryota</taxon>
        <taxon>Fungi</taxon>
        <taxon>Dikarya</taxon>
        <taxon>Basidiomycota</taxon>
        <taxon>Agaricomycotina</taxon>
        <taxon>Agaricomycetes</taxon>
        <taxon>Agaricomycetidae</taxon>
        <taxon>Boletales</taxon>
        <taxon>Paxilineae</taxon>
        <taxon>Paxillaceae</taxon>
        <taxon>Paxillus</taxon>
    </lineage>
</organism>